<reference evidence="3" key="1">
    <citation type="submission" date="2017-03" db="EMBL/GenBank/DDBJ databases">
        <title>Novel pathways for hydrocarbon cycling and metabolic interdependencies in hydrothermal sediment communities.</title>
        <authorList>
            <person name="Dombrowski N."/>
            <person name="Seitz K."/>
            <person name="Teske A."/>
            <person name="Baker B."/>
        </authorList>
    </citation>
    <scope>NUCLEOTIDE SEQUENCE [LARGE SCALE GENOMIC DNA]</scope>
</reference>
<name>A0A1W9NYT3_UNCC3</name>
<protein>
    <recommendedName>
        <fullName evidence="1">Phosphodiester glycosidase domain-containing protein</fullName>
    </recommendedName>
</protein>
<proteinExistence type="predicted"/>
<dbReference type="Pfam" id="PF09992">
    <property type="entry name" value="NAGPA"/>
    <property type="match status" value="1"/>
</dbReference>
<accession>A0A1W9NYT3</accession>
<dbReference type="AlphaFoldDB" id="A0A1W9NYT3"/>
<dbReference type="STRING" id="1968527.B5M47_01265"/>
<dbReference type="EMBL" id="MZGJ01000005">
    <property type="protein sequence ID" value="OQX51317.1"/>
    <property type="molecule type" value="Genomic_DNA"/>
</dbReference>
<dbReference type="InterPro" id="IPR018711">
    <property type="entry name" value="NAGPA"/>
</dbReference>
<evidence type="ECO:0000259" key="1">
    <source>
        <dbReference type="Pfam" id="PF09992"/>
    </source>
</evidence>
<comment type="caution">
    <text evidence="2">The sequence shown here is derived from an EMBL/GenBank/DDBJ whole genome shotgun (WGS) entry which is preliminary data.</text>
</comment>
<evidence type="ECO:0000313" key="3">
    <source>
        <dbReference type="Proteomes" id="UP000192520"/>
    </source>
</evidence>
<dbReference type="Proteomes" id="UP000192520">
    <property type="component" value="Unassembled WGS sequence"/>
</dbReference>
<evidence type="ECO:0000313" key="2">
    <source>
        <dbReference type="EMBL" id="OQX51317.1"/>
    </source>
</evidence>
<organism evidence="2 3">
    <name type="scientific">candidate division CPR3 bacterium 4484_211</name>
    <dbReference type="NCBI Taxonomy" id="1968527"/>
    <lineage>
        <taxon>Bacteria</taxon>
        <taxon>Bacteria division CPR3</taxon>
    </lineage>
</organism>
<gene>
    <name evidence="2" type="ORF">B5M47_01265</name>
</gene>
<feature type="domain" description="Phosphodiester glycosidase" evidence="1">
    <location>
        <begin position="2"/>
        <end position="47"/>
    </location>
</feature>
<sequence>MEDAAEVMQKLGAANALNLDGGGSSAMYYNGSYKVGPGRNLPNAVVLQKR</sequence>